<evidence type="ECO:0000256" key="1">
    <source>
        <dbReference type="SAM" id="MobiDB-lite"/>
    </source>
</evidence>
<dbReference type="Proteomes" id="UP000694523">
    <property type="component" value="Unplaced"/>
</dbReference>
<dbReference type="PANTHER" id="PTHR12460">
    <property type="entry name" value="CYCLIN-DEPENDENT KINASE INHIBITOR-RELATED PROTEIN"/>
    <property type="match status" value="1"/>
</dbReference>
<feature type="compositionally biased region" description="Polar residues" evidence="1">
    <location>
        <begin position="303"/>
        <end position="324"/>
    </location>
</feature>
<dbReference type="GO" id="GO:0031124">
    <property type="term" value="P:mRNA 3'-end processing"/>
    <property type="evidence" value="ECO:0007669"/>
    <property type="project" value="TreeGrafter"/>
</dbReference>
<feature type="compositionally biased region" description="Low complexity" evidence="1">
    <location>
        <begin position="33"/>
        <end position="53"/>
    </location>
</feature>
<feature type="compositionally biased region" description="Low complexity" evidence="1">
    <location>
        <begin position="610"/>
        <end position="619"/>
    </location>
</feature>
<feature type="compositionally biased region" description="Polar residues" evidence="1">
    <location>
        <begin position="473"/>
        <end position="497"/>
    </location>
</feature>
<feature type="compositionally biased region" description="Basic residues" evidence="1">
    <location>
        <begin position="687"/>
        <end position="697"/>
    </location>
</feature>
<proteinExistence type="predicted"/>
<name>A0A8C6WGB2_9GOBI</name>
<feature type="region of interest" description="Disordered" evidence="1">
    <location>
        <begin position="255"/>
        <end position="324"/>
    </location>
</feature>
<feature type="region of interest" description="Disordered" evidence="1">
    <location>
        <begin position="404"/>
        <end position="429"/>
    </location>
</feature>
<organism evidence="2 3">
    <name type="scientific">Neogobius melanostomus</name>
    <name type="common">round goby</name>
    <dbReference type="NCBI Taxonomy" id="47308"/>
    <lineage>
        <taxon>Eukaryota</taxon>
        <taxon>Metazoa</taxon>
        <taxon>Chordata</taxon>
        <taxon>Craniata</taxon>
        <taxon>Vertebrata</taxon>
        <taxon>Euteleostomi</taxon>
        <taxon>Actinopterygii</taxon>
        <taxon>Neopterygii</taxon>
        <taxon>Teleostei</taxon>
        <taxon>Neoteleostei</taxon>
        <taxon>Acanthomorphata</taxon>
        <taxon>Gobiaria</taxon>
        <taxon>Gobiiformes</taxon>
        <taxon>Gobioidei</taxon>
        <taxon>Gobiidae</taxon>
        <taxon>Benthophilinae</taxon>
        <taxon>Neogobiini</taxon>
        <taxon>Neogobius</taxon>
    </lineage>
</organism>
<protein>
    <submittedName>
        <fullName evidence="2">Uncharacterized protein</fullName>
    </submittedName>
</protein>
<reference evidence="2" key="2">
    <citation type="submission" date="2025-09" db="UniProtKB">
        <authorList>
            <consortium name="Ensembl"/>
        </authorList>
    </citation>
    <scope>IDENTIFICATION</scope>
</reference>
<sequence length="711" mass="75761">MQYKEVKIVANAYQTFANRVNQLKRKLDSLKATLPSLDDSPLPSPSADAPSPTGSESPFHSLPLAHPDPDLDGLALDDDAEPPAPSPLSSPGASPRHETIGASDNREVEDMELSDEEMDSGGIIVEEQTALPAQTEVSCPAPESSESSLVPPQTVPEVAPAAAPLTAPPAAPVEGVDLGKIGSFLNSLSSVIKNTGPSKDPSNPSPAGSAADTTSTAIAVLQDSNSLTKLLAKVDMSASDLLGALTKVQAQGGLEGFSSLLNSPPARLSDSPASGKKPPSLSSAPVSSSAPMLSVTPDISPYESPSQPEPATSAPTETDPTALSVSLESKIHSFLQGNPAFSAFDLDLATPANAASPAQEGTPVRDEGGSTPTQDEVMDKTVVALKPNETSIEETVRSILQKTPLAENGRPYQPYPYAEQNASQSESTAPVANYQQVLAQIGDLPPGTAKNITNIVEKINESGWFNAIYPEGSSQQSVNVPSGPFESSQPGRYQSEQRPPEGAGMSNAEYGNPLPPHPGFPLRPDYYNPSASCLASGVPEFQPKPLEEPGSGVSSLLSGVIVHDHQHKSVYQSDEPRAPEYFDERRYHEDEMYRHEPYREEPYGGPPGYGPRLRGRLTPPLSPEDNEYYDYQHGATPQHRRPPLPHHPNMRPRGAGPPMRPPPPGHHMRGHPRPPFPGARGPEPWLRGKRPGPRRRGGPNFPPKRPFPARR</sequence>
<feature type="region of interest" description="Disordered" evidence="1">
    <location>
        <begin position="473"/>
        <end position="523"/>
    </location>
</feature>
<keyword evidence="3" id="KW-1185">Reference proteome</keyword>
<feature type="compositionally biased region" description="Basic and acidic residues" evidence="1">
    <location>
        <begin position="592"/>
        <end position="602"/>
    </location>
</feature>
<feature type="compositionally biased region" description="Polar residues" evidence="1">
    <location>
        <begin position="420"/>
        <end position="429"/>
    </location>
</feature>
<feature type="compositionally biased region" description="Pro residues" evidence="1">
    <location>
        <begin position="700"/>
        <end position="711"/>
    </location>
</feature>
<feature type="compositionally biased region" description="Low complexity" evidence="1">
    <location>
        <begin position="278"/>
        <end position="295"/>
    </location>
</feature>
<feature type="region of interest" description="Disordered" evidence="1">
    <location>
        <begin position="33"/>
        <end position="153"/>
    </location>
</feature>
<dbReference type="PANTHER" id="PTHR12460:SF40">
    <property type="entry name" value="REGULATION OF NUCLEAR PRE-MRNA DOMAIN-CONTAINING PROTEIN 2"/>
    <property type="match status" value="1"/>
</dbReference>
<feature type="compositionally biased region" description="Basic residues" evidence="1">
    <location>
        <begin position="638"/>
        <end position="650"/>
    </location>
</feature>
<accession>A0A8C6WGB2</accession>
<reference evidence="2" key="1">
    <citation type="submission" date="2025-08" db="UniProtKB">
        <authorList>
            <consortium name="Ensembl"/>
        </authorList>
    </citation>
    <scope>IDENTIFICATION</scope>
</reference>
<feature type="region of interest" description="Disordered" evidence="1">
    <location>
        <begin position="592"/>
        <end position="711"/>
    </location>
</feature>
<feature type="compositionally biased region" description="Acidic residues" evidence="1">
    <location>
        <begin position="109"/>
        <end position="119"/>
    </location>
</feature>
<feature type="region of interest" description="Disordered" evidence="1">
    <location>
        <begin position="190"/>
        <end position="213"/>
    </location>
</feature>
<feature type="region of interest" description="Disordered" evidence="1">
    <location>
        <begin position="353"/>
        <end position="374"/>
    </location>
</feature>
<dbReference type="Ensembl" id="ENSNMLT00000006025.1">
    <property type="protein sequence ID" value="ENSNMLP00000005246.1"/>
    <property type="gene ID" value="ENSNMLG00000003822.1"/>
</dbReference>
<dbReference type="AlphaFoldDB" id="A0A8C6WGB2"/>
<dbReference type="GO" id="GO:0000993">
    <property type="term" value="F:RNA polymerase II complex binding"/>
    <property type="evidence" value="ECO:0007669"/>
    <property type="project" value="TreeGrafter"/>
</dbReference>
<feature type="compositionally biased region" description="Basic and acidic residues" evidence="1">
    <location>
        <begin position="95"/>
        <end position="108"/>
    </location>
</feature>
<evidence type="ECO:0000313" key="3">
    <source>
        <dbReference type="Proteomes" id="UP000694523"/>
    </source>
</evidence>
<evidence type="ECO:0000313" key="2">
    <source>
        <dbReference type="Ensembl" id="ENSNMLP00000005246.1"/>
    </source>
</evidence>